<protein>
    <submittedName>
        <fullName evidence="1">Uncharacterized protein</fullName>
    </submittedName>
</protein>
<comment type="caution">
    <text evidence="1">The sequence shown here is derived from an EMBL/GenBank/DDBJ whole genome shotgun (WGS) entry which is preliminary data.</text>
</comment>
<keyword evidence="2" id="KW-1185">Reference proteome</keyword>
<reference evidence="2" key="1">
    <citation type="journal article" date="2022" name="Mol. Ecol. Resour.">
        <title>The genomes of chicory, endive, great burdock and yacon provide insights into Asteraceae palaeo-polyploidization history and plant inulin production.</title>
        <authorList>
            <person name="Fan W."/>
            <person name="Wang S."/>
            <person name="Wang H."/>
            <person name="Wang A."/>
            <person name="Jiang F."/>
            <person name="Liu H."/>
            <person name="Zhao H."/>
            <person name="Xu D."/>
            <person name="Zhang Y."/>
        </authorList>
    </citation>
    <scope>NUCLEOTIDE SEQUENCE [LARGE SCALE GENOMIC DNA]</scope>
    <source>
        <strain evidence="2">cv. Niubang</strain>
    </source>
</reference>
<accession>A0ACB8Y8D2</accession>
<dbReference type="Proteomes" id="UP001055879">
    <property type="component" value="Linkage Group LG13"/>
</dbReference>
<dbReference type="EMBL" id="CM042059">
    <property type="protein sequence ID" value="KAI3681100.1"/>
    <property type="molecule type" value="Genomic_DNA"/>
</dbReference>
<reference evidence="1 2" key="2">
    <citation type="journal article" date="2022" name="Mol. Ecol. Resour.">
        <title>The genomes of chicory, endive, great burdock and yacon provide insights into Asteraceae paleo-polyploidization history and plant inulin production.</title>
        <authorList>
            <person name="Fan W."/>
            <person name="Wang S."/>
            <person name="Wang H."/>
            <person name="Wang A."/>
            <person name="Jiang F."/>
            <person name="Liu H."/>
            <person name="Zhao H."/>
            <person name="Xu D."/>
            <person name="Zhang Y."/>
        </authorList>
    </citation>
    <scope>NUCLEOTIDE SEQUENCE [LARGE SCALE GENOMIC DNA]</scope>
    <source>
        <strain evidence="2">cv. Niubang</strain>
    </source>
</reference>
<organism evidence="1 2">
    <name type="scientific">Arctium lappa</name>
    <name type="common">Greater burdock</name>
    <name type="synonym">Lappa major</name>
    <dbReference type="NCBI Taxonomy" id="4217"/>
    <lineage>
        <taxon>Eukaryota</taxon>
        <taxon>Viridiplantae</taxon>
        <taxon>Streptophyta</taxon>
        <taxon>Embryophyta</taxon>
        <taxon>Tracheophyta</taxon>
        <taxon>Spermatophyta</taxon>
        <taxon>Magnoliopsida</taxon>
        <taxon>eudicotyledons</taxon>
        <taxon>Gunneridae</taxon>
        <taxon>Pentapetalae</taxon>
        <taxon>asterids</taxon>
        <taxon>campanulids</taxon>
        <taxon>Asterales</taxon>
        <taxon>Asteraceae</taxon>
        <taxon>Carduoideae</taxon>
        <taxon>Cardueae</taxon>
        <taxon>Arctiinae</taxon>
        <taxon>Arctium</taxon>
    </lineage>
</organism>
<sequence length="390" mass="44387">MLHSGFQQSRADYTLFYEGYGKSFITLLVYVDDIIITGPSSNQLQAFKYDLTKAFNLKDLGLLKYFLGVEVARSKDGISISQRKYALELLENVGFLAAKPVTTPMDLNVVLNEFEEDDLQNPSQYRRLVGRLLYLTITRPDMTFVVHRLSQFMANPRLLVCGLQVYSDSDWGKCVDTRRSVTRFCTFLGESLIFWKSKKQPTVSRSSMEAEYRAMVVATCEVVWIRQLLKDFGVYHNHSTSLFCDNKSARQIAANPSYHERMKHIDIDYHYVREKVNDRTIPMAYYITYSYIALSLQDAEEMPNPCITYSYKIIFDEDEELTEMNGTIGEYIGITPVVRSLSFGTNKRTHGPFGTDGGTSFSLPVVSGKFVGFFGERGAFLDSIGAILQS</sequence>
<evidence type="ECO:0000313" key="2">
    <source>
        <dbReference type="Proteomes" id="UP001055879"/>
    </source>
</evidence>
<evidence type="ECO:0000313" key="1">
    <source>
        <dbReference type="EMBL" id="KAI3681100.1"/>
    </source>
</evidence>
<gene>
    <name evidence="1" type="ORF">L6452_35883</name>
</gene>
<name>A0ACB8Y8D2_ARCLA</name>
<proteinExistence type="predicted"/>